<sequence length="511" mass="55172">MAKNELRLRAPQVEDEQFNDFGQMIREVAQRTPDSTAVIDEHGSLSWRDFAALVACIAGRLAERGIGPGARVMSLSENSAAHLALYAGVLSSGACMVPLPWSASPEALVKMRADCGAELLFASKTHRAVADTLGAEVIALEDLDAFAEGPEGAPVSVSPDDFFDIIYSSGTTGTPKGIVHEHRFRSRQFGRFGDLGLDGDAVQIMSTPLYSNTTLVAVLSGLAGGGCIVSMAKFNTIGFLDLSQRHRATHAMLVPVQYMRLMAEPTFDDYDLSSYACKFSTSAPLPGPLIAKIMDRWPGNLVEFYGMTEGGVSTVLNCAANPTKWDTAGSISEGSEVKIIGEDGQELPPGSYGEIAGRSGSMMPGYLNAPDKTAEAMWRDANGNDFIRTGDMGRLDEDGFLHLLDRKKDMIITGGFNVYAADLEAVLRAHPAVADVAVIAVPSADWGETPLALVVPQTPTEAEELRLWANERLGKLQRLSAVEFREDLPRSEIGKILKRELRAPYWNKETA</sequence>
<dbReference type="InterPro" id="IPR045851">
    <property type="entry name" value="AMP-bd_C_sf"/>
</dbReference>
<gene>
    <name evidence="3" type="ORF">F3W81_13470</name>
</gene>
<dbReference type="Proteomes" id="UP000594118">
    <property type="component" value="Chromosome"/>
</dbReference>
<dbReference type="PANTHER" id="PTHR43767:SF1">
    <property type="entry name" value="NONRIBOSOMAL PEPTIDE SYNTHASE PES1 (EUROFUNG)-RELATED"/>
    <property type="match status" value="1"/>
</dbReference>
<proteinExistence type="predicted"/>
<dbReference type="InterPro" id="IPR020845">
    <property type="entry name" value="AMP-binding_CS"/>
</dbReference>
<dbReference type="AlphaFoldDB" id="A0A7L9WMW9"/>
<feature type="domain" description="AMP-dependent synthetase/ligase" evidence="1">
    <location>
        <begin position="26"/>
        <end position="367"/>
    </location>
</feature>
<feature type="domain" description="AMP-binding enzyme C-terminal" evidence="2">
    <location>
        <begin position="423"/>
        <end position="495"/>
    </location>
</feature>
<dbReference type="Gene3D" id="3.40.50.12780">
    <property type="entry name" value="N-terminal domain of ligase-like"/>
    <property type="match status" value="1"/>
</dbReference>
<evidence type="ECO:0000313" key="3">
    <source>
        <dbReference type="EMBL" id="QOL81745.1"/>
    </source>
</evidence>
<dbReference type="Pfam" id="PF13193">
    <property type="entry name" value="AMP-binding_C"/>
    <property type="match status" value="1"/>
</dbReference>
<dbReference type="EMBL" id="CP045201">
    <property type="protein sequence ID" value="QOL81745.1"/>
    <property type="molecule type" value="Genomic_DNA"/>
</dbReference>
<dbReference type="InterPro" id="IPR025110">
    <property type="entry name" value="AMP-bd_C"/>
</dbReference>
<evidence type="ECO:0000313" key="4">
    <source>
        <dbReference type="Proteomes" id="UP000594118"/>
    </source>
</evidence>
<dbReference type="PANTHER" id="PTHR43767">
    <property type="entry name" value="LONG-CHAIN-FATTY-ACID--COA LIGASE"/>
    <property type="match status" value="1"/>
</dbReference>
<dbReference type="InterPro" id="IPR050237">
    <property type="entry name" value="ATP-dep_AMP-bd_enzyme"/>
</dbReference>
<protein>
    <submittedName>
        <fullName evidence="3">AMP-binding protein</fullName>
    </submittedName>
</protein>
<evidence type="ECO:0000259" key="1">
    <source>
        <dbReference type="Pfam" id="PF00501"/>
    </source>
</evidence>
<dbReference type="KEGG" id="pshq:F3W81_13470"/>
<dbReference type="GO" id="GO:0016878">
    <property type="term" value="F:acid-thiol ligase activity"/>
    <property type="evidence" value="ECO:0007669"/>
    <property type="project" value="UniProtKB-ARBA"/>
</dbReference>
<dbReference type="Gene3D" id="3.30.300.30">
    <property type="match status" value="1"/>
</dbReference>
<dbReference type="PROSITE" id="PS00455">
    <property type="entry name" value="AMP_BINDING"/>
    <property type="match status" value="1"/>
</dbReference>
<dbReference type="Pfam" id="PF00501">
    <property type="entry name" value="AMP-binding"/>
    <property type="match status" value="1"/>
</dbReference>
<name>A0A7L9WMW9_9RHOB</name>
<evidence type="ECO:0000259" key="2">
    <source>
        <dbReference type="Pfam" id="PF13193"/>
    </source>
</evidence>
<dbReference type="RefSeq" id="WP_193079659.1">
    <property type="nucleotide sequence ID" value="NZ_CP045201.1"/>
</dbReference>
<dbReference type="InterPro" id="IPR000873">
    <property type="entry name" value="AMP-dep_synth/lig_dom"/>
</dbReference>
<organism evidence="3 4">
    <name type="scientific">Pseudooceanicola spongiae</name>
    <dbReference type="NCBI Taxonomy" id="2613965"/>
    <lineage>
        <taxon>Bacteria</taxon>
        <taxon>Pseudomonadati</taxon>
        <taxon>Pseudomonadota</taxon>
        <taxon>Alphaproteobacteria</taxon>
        <taxon>Rhodobacterales</taxon>
        <taxon>Paracoccaceae</taxon>
        <taxon>Pseudooceanicola</taxon>
    </lineage>
</organism>
<keyword evidence="4" id="KW-1185">Reference proteome</keyword>
<reference evidence="3 4" key="1">
    <citation type="submission" date="2019-10" db="EMBL/GenBank/DDBJ databases">
        <title>Pseudopuniceibacterium sp. HQ09 islated from Antarctica.</title>
        <authorList>
            <person name="Liao L."/>
            <person name="Su S."/>
            <person name="Chen B."/>
            <person name="Yu Y."/>
        </authorList>
    </citation>
    <scope>NUCLEOTIDE SEQUENCE [LARGE SCALE GENOMIC DNA]</scope>
    <source>
        <strain evidence="3 4">HQ09</strain>
    </source>
</reference>
<accession>A0A7L9WMW9</accession>
<dbReference type="InterPro" id="IPR042099">
    <property type="entry name" value="ANL_N_sf"/>
</dbReference>
<dbReference type="SUPFAM" id="SSF56801">
    <property type="entry name" value="Acetyl-CoA synthetase-like"/>
    <property type="match status" value="1"/>
</dbReference>